<dbReference type="AlphaFoldDB" id="A0A0E3JFB5"/>
<evidence type="ECO:0000256" key="1">
    <source>
        <dbReference type="SAM" id="MobiDB-lite"/>
    </source>
</evidence>
<geneLocation type="plasmid" evidence="2">
    <name>pIMP-HB623</name>
</geneLocation>
<reference evidence="2" key="1">
    <citation type="journal article" date="2015" name="Antimicrob. Agents Chemother.">
        <title>Complete sequence of the multidrug-resistant IncL/M plasmid pIMP-HB623 Cocarrying bla IMP-34 and fosC2 in an Enterobacter cloacae strain associated with medical travel to China.</title>
        <authorList>
            <person name="Wang Y."/>
            <person name="Lo W.U."/>
            <person name="Lai E.L."/>
            <person name="Chow K.H."/>
            <person name="Ho P.L."/>
        </authorList>
    </citation>
    <scope>NUCLEOTIDE SEQUENCE</scope>
    <source>
        <strain evidence="2">CRE623</strain>
        <plasmid evidence="2">pIMP-HB623</plasmid>
    </source>
</reference>
<protein>
    <submittedName>
        <fullName evidence="2">Uncharacterized protein</fullName>
    </submittedName>
</protein>
<proteinExistence type="predicted"/>
<accession>A0A0E3JFB5</accession>
<sequence length="68" mass="7547">MQTSGNRQCRHKYRAGTLLFIAETPQLSRNASDQDKDNRRTKPGPDWPQKAGKGGGQSSVIIWINHAA</sequence>
<dbReference type="EMBL" id="KM877517">
    <property type="protein sequence ID" value="AKA21123.1"/>
    <property type="molecule type" value="Genomic_DNA"/>
</dbReference>
<keyword evidence="2" id="KW-0614">Plasmid</keyword>
<name>A0A0E3JFB5_ENTCL</name>
<organism evidence="2">
    <name type="scientific">Enterobacter cloacae</name>
    <dbReference type="NCBI Taxonomy" id="550"/>
    <lineage>
        <taxon>Bacteria</taxon>
        <taxon>Pseudomonadati</taxon>
        <taxon>Pseudomonadota</taxon>
        <taxon>Gammaproteobacteria</taxon>
        <taxon>Enterobacterales</taxon>
        <taxon>Enterobacteriaceae</taxon>
        <taxon>Enterobacter</taxon>
        <taxon>Enterobacter cloacae complex</taxon>
    </lineage>
</organism>
<evidence type="ECO:0000313" key="2">
    <source>
        <dbReference type="EMBL" id="AKA21123.1"/>
    </source>
</evidence>
<feature type="region of interest" description="Disordered" evidence="1">
    <location>
        <begin position="24"/>
        <end position="60"/>
    </location>
</feature>